<proteinExistence type="predicted"/>
<evidence type="ECO:0000313" key="1">
    <source>
        <dbReference type="EMBL" id="SVA49659.1"/>
    </source>
</evidence>
<protein>
    <recommendedName>
        <fullName evidence="2">Methanolan biosynthesis EpsI domain-containing protein</fullName>
    </recommendedName>
</protein>
<gene>
    <name evidence="1" type="ORF">METZ01_LOCUS102513</name>
</gene>
<organism evidence="1">
    <name type="scientific">marine metagenome</name>
    <dbReference type="NCBI Taxonomy" id="408172"/>
    <lineage>
        <taxon>unclassified sequences</taxon>
        <taxon>metagenomes</taxon>
        <taxon>ecological metagenomes</taxon>
    </lineage>
</organism>
<dbReference type="EMBL" id="UINC01011230">
    <property type="protein sequence ID" value="SVA49659.1"/>
    <property type="molecule type" value="Genomic_DNA"/>
</dbReference>
<dbReference type="AlphaFoldDB" id="A0A381WAT5"/>
<sequence length="200" mass="21816">VKLNPLLKACVFLILAVTIISLPRKPIDVAIPNITVELPPWINGNTAIHVSLLSQEKAYFTQYGGAAAKAIYGDHGLLVVKTSAPLRHLHSPEECLRGLGFNVQYKGVSHATLPTAIYKATAPDGATYRVAVSFVSSKGHTTSNVSEAVWNWMQQGGIWCALQRISPWNLENTENNNWDKAIMAAMDISSSSPFIQSVKF</sequence>
<evidence type="ECO:0008006" key="2">
    <source>
        <dbReference type="Google" id="ProtNLM"/>
    </source>
</evidence>
<dbReference type="NCBIfam" id="NF033770">
    <property type="entry name" value="exosort_XrtT"/>
    <property type="match status" value="1"/>
</dbReference>
<feature type="non-terminal residue" evidence="1">
    <location>
        <position position="1"/>
    </location>
</feature>
<reference evidence="1" key="1">
    <citation type="submission" date="2018-05" db="EMBL/GenBank/DDBJ databases">
        <authorList>
            <person name="Lanie J.A."/>
            <person name="Ng W.-L."/>
            <person name="Kazmierczak K.M."/>
            <person name="Andrzejewski T.M."/>
            <person name="Davidsen T.M."/>
            <person name="Wayne K.J."/>
            <person name="Tettelin H."/>
            <person name="Glass J.I."/>
            <person name="Rusch D."/>
            <person name="Podicherti R."/>
            <person name="Tsui H.-C.T."/>
            <person name="Winkler M.E."/>
        </authorList>
    </citation>
    <scope>NUCLEOTIDE SEQUENCE</scope>
</reference>
<accession>A0A381WAT5</accession>
<name>A0A381WAT5_9ZZZZ</name>